<comment type="caution">
    <text evidence="1">The sequence shown here is derived from an EMBL/GenBank/DDBJ whole genome shotgun (WGS) entry which is preliminary data.</text>
</comment>
<sequence>MSDMAKAKLLIKAFFELCRLYVGKYGKVKKESNALHGTMVFLDAKRDPLNEGVGAIEQQYKTCPGRIQVRAAIRLYRHKDSTYMYIPCSTASIGFIMKITRQYQFAKNVLEKANWQGSNNYKRHKGLL</sequence>
<gene>
    <name evidence="1" type="ORF">CU097_006926</name>
</gene>
<protein>
    <submittedName>
        <fullName evidence="1">Uncharacterized protein</fullName>
    </submittedName>
</protein>
<dbReference type="EMBL" id="PJQL01002150">
    <property type="protein sequence ID" value="RCH85231.1"/>
    <property type="molecule type" value="Genomic_DNA"/>
</dbReference>
<accession>A0A367J668</accession>
<proteinExistence type="predicted"/>
<dbReference type="Proteomes" id="UP000252139">
    <property type="component" value="Unassembled WGS sequence"/>
</dbReference>
<reference evidence="1 2" key="1">
    <citation type="journal article" date="2018" name="G3 (Bethesda)">
        <title>Phylogenetic and Phylogenomic Definition of Rhizopus Species.</title>
        <authorList>
            <person name="Gryganskyi A.P."/>
            <person name="Golan J."/>
            <person name="Dolatabadi S."/>
            <person name="Mondo S."/>
            <person name="Robb S."/>
            <person name="Idnurm A."/>
            <person name="Muszewska A."/>
            <person name="Steczkiewicz K."/>
            <person name="Masonjones S."/>
            <person name="Liao H.L."/>
            <person name="Gajdeczka M.T."/>
            <person name="Anike F."/>
            <person name="Vuek A."/>
            <person name="Anishchenko I.M."/>
            <person name="Voigt K."/>
            <person name="de Hoog G.S."/>
            <person name="Smith M.E."/>
            <person name="Heitman J."/>
            <person name="Vilgalys R."/>
            <person name="Stajich J.E."/>
        </authorList>
    </citation>
    <scope>NUCLEOTIDE SEQUENCE [LARGE SCALE GENOMIC DNA]</scope>
    <source>
        <strain evidence="1 2">CBS 357.93</strain>
    </source>
</reference>
<organism evidence="1 2">
    <name type="scientific">Rhizopus azygosporus</name>
    <name type="common">Rhizopus microsporus var. azygosporus</name>
    <dbReference type="NCBI Taxonomy" id="86630"/>
    <lineage>
        <taxon>Eukaryota</taxon>
        <taxon>Fungi</taxon>
        <taxon>Fungi incertae sedis</taxon>
        <taxon>Mucoromycota</taxon>
        <taxon>Mucoromycotina</taxon>
        <taxon>Mucoromycetes</taxon>
        <taxon>Mucorales</taxon>
        <taxon>Mucorineae</taxon>
        <taxon>Rhizopodaceae</taxon>
        <taxon>Rhizopus</taxon>
    </lineage>
</organism>
<evidence type="ECO:0000313" key="1">
    <source>
        <dbReference type="EMBL" id="RCH85231.1"/>
    </source>
</evidence>
<keyword evidence="2" id="KW-1185">Reference proteome</keyword>
<dbReference type="AlphaFoldDB" id="A0A367J668"/>
<name>A0A367J668_RHIAZ</name>
<evidence type="ECO:0000313" key="2">
    <source>
        <dbReference type="Proteomes" id="UP000252139"/>
    </source>
</evidence>